<evidence type="ECO:0000256" key="1">
    <source>
        <dbReference type="SAM" id="Coils"/>
    </source>
</evidence>
<dbReference type="OrthoDB" id="45365at2759"/>
<name>X6P2K9_RETFI</name>
<keyword evidence="1" id="KW-0175">Coiled coil</keyword>
<accession>X6P2K9</accession>
<organism evidence="2 3">
    <name type="scientific">Reticulomyxa filosa</name>
    <dbReference type="NCBI Taxonomy" id="46433"/>
    <lineage>
        <taxon>Eukaryota</taxon>
        <taxon>Sar</taxon>
        <taxon>Rhizaria</taxon>
        <taxon>Retaria</taxon>
        <taxon>Foraminifera</taxon>
        <taxon>Monothalamids</taxon>
        <taxon>Reticulomyxidae</taxon>
        <taxon>Reticulomyxa</taxon>
    </lineage>
</organism>
<dbReference type="Proteomes" id="UP000023152">
    <property type="component" value="Unassembled WGS sequence"/>
</dbReference>
<gene>
    <name evidence="2" type="ORF">RFI_04319</name>
</gene>
<keyword evidence="3" id="KW-1185">Reference proteome</keyword>
<dbReference type="AlphaFoldDB" id="X6P2K9"/>
<evidence type="ECO:0008006" key="4">
    <source>
        <dbReference type="Google" id="ProtNLM"/>
    </source>
</evidence>
<evidence type="ECO:0000313" key="2">
    <source>
        <dbReference type="EMBL" id="ETO32795.1"/>
    </source>
</evidence>
<evidence type="ECO:0000313" key="3">
    <source>
        <dbReference type="Proteomes" id="UP000023152"/>
    </source>
</evidence>
<reference evidence="2 3" key="1">
    <citation type="journal article" date="2013" name="Curr. Biol.">
        <title>The Genome of the Foraminiferan Reticulomyxa filosa.</title>
        <authorList>
            <person name="Glockner G."/>
            <person name="Hulsmann N."/>
            <person name="Schleicher M."/>
            <person name="Noegel A.A."/>
            <person name="Eichinger L."/>
            <person name="Gallinger C."/>
            <person name="Pawlowski J."/>
            <person name="Sierra R."/>
            <person name="Euteneuer U."/>
            <person name="Pillet L."/>
            <person name="Moustafa A."/>
            <person name="Platzer M."/>
            <person name="Groth M."/>
            <person name="Szafranski K."/>
            <person name="Schliwa M."/>
        </authorList>
    </citation>
    <scope>NUCLEOTIDE SEQUENCE [LARGE SCALE GENOMIC DNA]</scope>
</reference>
<dbReference type="SUPFAM" id="SSF117281">
    <property type="entry name" value="Kelch motif"/>
    <property type="match status" value="1"/>
</dbReference>
<sequence length="398" mass="46271">MDTINANLEQPPITALSLPFKKLASLPVPLSCIQCIVHKNEIIICGGYENNDCYSYDISKDQYKRICSYPNDVRLRGHSVVKRVDNEKSREIVLLSFGGLHKHTLMMRYRSVWEDEQDDIAIHCNKWYPFTNNANESISIGRDEDIYIGMRAVIGGSNNHLLFISYYPKNLDVFNLITFQFVKHDTLPTHDSIGYHCFVSKAANGLQTITTNKIKNEMVLFCNNVGLSIEYDEDNCTFQFEKLRVCTTIRSIERYAYVQVNNDDILFFGGWDSYLGIVSKGVYKYSIHERKWMKFEYNLPTPLSDCVVILSEDNTCMHILGGKGKKNASLLTHIKTKVKNWMKEETEKEKQWIIEERRIEDAEKEIAELKTVKNEIENMKQDLNLKKLKVIYYLFLFV</sequence>
<dbReference type="InterPro" id="IPR015915">
    <property type="entry name" value="Kelch-typ_b-propeller"/>
</dbReference>
<comment type="caution">
    <text evidence="2">The sequence shown here is derived from an EMBL/GenBank/DDBJ whole genome shotgun (WGS) entry which is preliminary data.</text>
</comment>
<proteinExistence type="predicted"/>
<protein>
    <recommendedName>
        <fullName evidence="4">Kelch motif family protein</fullName>
    </recommendedName>
</protein>
<dbReference type="EMBL" id="ASPP01003926">
    <property type="protein sequence ID" value="ETO32795.1"/>
    <property type="molecule type" value="Genomic_DNA"/>
</dbReference>
<feature type="coiled-coil region" evidence="1">
    <location>
        <begin position="359"/>
        <end position="389"/>
    </location>
</feature>
<dbReference type="Gene3D" id="2.120.10.80">
    <property type="entry name" value="Kelch-type beta propeller"/>
    <property type="match status" value="2"/>
</dbReference>